<gene>
    <name evidence="6" type="ORF">SAMN05421504_102663</name>
</gene>
<dbReference type="AlphaFoldDB" id="A0A1H2ZVX0"/>
<dbReference type="InterPro" id="IPR016161">
    <property type="entry name" value="Ald_DH/histidinol_DH"/>
</dbReference>
<dbReference type="RefSeq" id="WP_091288521.1">
    <property type="nucleotide sequence ID" value="NZ_FNON01000002.1"/>
</dbReference>
<name>A0A1H2ZVX0_9PSEU</name>
<dbReference type="InterPro" id="IPR029510">
    <property type="entry name" value="Ald_DH_CS_GLU"/>
</dbReference>
<dbReference type="FunFam" id="3.40.309.10:FF:000009">
    <property type="entry name" value="Aldehyde dehydrogenase A"/>
    <property type="match status" value="1"/>
</dbReference>
<accession>A0A1H2ZVX0</accession>
<dbReference type="EMBL" id="FNON01000002">
    <property type="protein sequence ID" value="SDX20809.1"/>
    <property type="molecule type" value="Genomic_DNA"/>
</dbReference>
<evidence type="ECO:0000259" key="5">
    <source>
        <dbReference type="Pfam" id="PF00171"/>
    </source>
</evidence>
<dbReference type="GO" id="GO:0016620">
    <property type="term" value="F:oxidoreductase activity, acting on the aldehyde or oxo group of donors, NAD or NADP as acceptor"/>
    <property type="evidence" value="ECO:0007669"/>
    <property type="project" value="InterPro"/>
</dbReference>
<comment type="similarity">
    <text evidence="1 4">Belongs to the aldehyde dehydrogenase family.</text>
</comment>
<keyword evidence="2 4" id="KW-0560">Oxidoreductase</keyword>
<dbReference type="STRING" id="589385.SAMN05421504_102663"/>
<sequence>MAESFAITNPASGELIEQIQLAEVADVDVAVRKARDAQRDWARTSPGERAAVLLKVANLLEERADEFALTETRQCGKPIKLSKEFDVPGTIDNAAFFAGAVRSLEGKASGEYSADHTSTIRREAVGVIGSIAPWNYPLNMAGWKVFPALAAGNAVVIKPAEITPLTTVMLAQAFADAGLPDGLLTVLIGRGRDVGEALVSHEYVDMVSFTGSTPVGRRIAELAARAPKRVHLELGGKAPFLVFDDASLEAAVHGAVAGALLNGGQDCTAATRAYVQRPLFDAFVEGVAEVMRSVKMGNPEDPATDLGSLVSATQAERVHGFVSRALDQGAKAVVGGGAPRGAFYEPTLIVGAAHESEIVQDEVFGPVLAAVPFDSDDQGLALANDTRYGLAASAWTSDVFRAGRASREIAAGCVWINDHIPIVSEMPHGGMKASGYGKDMSSYALEEYTVVKHVMSENTGVARKPWHRTVFSHG</sequence>
<dbReference type="PROSITE" id="PS00687">
    <property type="entry name" value="ALDEHYDE_DEHYDR_GLU"/>
    <property type="match status" value="1"/>
</dbReference>
<evidence type="ECO:0000313" key="7">
    <source>
        <dbReference type="Proteomes" id="UP000199515"/>
    </source>
</evidence>
<dbReference type="InterPro" id="IPR016160">
    <property type="entry name" value="Ald_DH_CS_CYS"/>
</dbReference>
<evidence type="ECO:0000313" key="6">
    <source>
        <dbReference type="EMBL" id="SDX20809.1"/>
    </source>
</evidence>
<dbReference type="Proteomes" id="UP000199515">
    <property type="component" value="Unassembled WGS sequence"/>
</dbReference>
<dbReference type="Gene3D" id="3.40.605.10">
    <property type="entry name" value="Aldehyde Dehydrogenase, Chain A, domain 1"/>
    <property type="match status" value="1"/>
</dbReference>
<dbReference type="PANTHER" id="PTHR11699">
    <property type="entry name" value="ALDEHYDE DEHYDROGENASE-RELATED"/>
    <property type="match status" value="1"/>
</dbReference>
<proteinExistence type="inferred from homology"/>
<evidence type="ECO:0000256" key="4">
    <source>
        <dbReference type="RuleBase" id="RU003345"/>
    </source>
</evidence>
<evidence type="ECO:0000256" key="1">
    <source>
        <dbReference type="ARBA" id="ARBA00009986"/>
    </source>
</evidence>
<evidence type="ECO:0000256" key="2">
    <source>
        <dbReference type="ARBA" id="ARBA00023002"/>
    </source>
</evidence>
<organism evidence="6 7">
    <name type="scientific">Amycolatopsis xylanica</name>
    <dbReference type="NCBI Taxonomy" id="589385"/>
    <lineage>
        <taxon>Bacteria</taxon>
        <taxon>Bacillati</taxon>
        <taxon>Actinomycetota</taxon>
        <taxon>Actinomycetes</taxon>
        <taxon>Pseudonocardiales</taxon>
        <taxon>Pseudonocardiaceae</taxon>
        <taxon>Amycolatopsis</taxon>
    </lineage>
</organism>
<dbReference type="InterPro" id="IPR016162">
    <property type="entry name" value="Ald_DH_N"/>
</dbReference>
<dbReference type="NCBIfam" id="NF010000">
    <property type="entry name" value="PRK13473.1"/>
    <property type="match status" value="1"/>
</dbReference>
<dbReference type="OrthoDB" id="6882680at2"/>
<dbReference type="FunFam" id="3.40.605.10:FF:000001">
    <property type="entry name" value="Aldehyde dehydrogenase 1"/>
    <property type="match status" value="1"/>
</dbReference>
<evidence type="ECO:0000256" key="3">
    <source>
        <dbReference type="PROSITE-ProRule" id="PRU10007"/>
    </source>
</evidence>
<protein>
    <submittedName>
        <fullName evidence="6">Betaine-aldehyde dehydrogenase</fullName>
    </submittedName>
</protein>
<dbReference type="PROSITE" id="PS00070">
    <property type="entry name" value="ALDEHYDE_DEHYDR_CYS"/>
    <property type="match status" value="1"/>
</dbReference>
<dbReference type="SUPFAM" id="SSF53720">
    <property type="entry name" value="ALDH-like"/>
    <property type="match status" value="1"/>
</dbReference>
<feature type="active site" evidence="3">
    <location>
        <position position="233"/>
    </location>
</feature>
<feature type="domain" description="Aldehyde dehydrogenase" evidence="5">
    <location>
        <begin position="3"/>
        <end position="454"/>
    </location>
</feature>
<reference evidence="6 7" key="1">
    <citation type="submission" date="2016-10" db="EMBL/GenBank/DDBJ databases">
        <authorList>
            <person name="de Groot N.N."/>
        </authorList>
    </citation>
    <scope>NUCLEOTIDE SEQUENCE [LARGE SCALE GENOMIC DNA]</scope>
    <source>
        <strain evidence="6 7">CPCC 202699</strain>
    </source>
</reference>
<keyword evidence="7" id="KW-1185">Reference proteome</keyword>
<dbReference type="InterPro" id="IPR016163">
    <property type="entry name" value="Ald_DH_C"/>
</dbReference>
<dbReference type="Gene3D" id="3.40.309.10">
    <property type="entry name" value="Aldehyde Dehydrogenase, Chain A, domain 2"/>
    <property type="match status" value="1"/>
</dbReference>
<dbReference type="InterPro" id="IPR015590">
    <property type="entry name" value="Aldehyde_DH_dom"/>
</dbReference>
<dbReference type="Pfam" id="PF00171">
    <property type="entry name" value="Aldedh"/>
    <property type="match status" value="1"/>
</dbReference>